<evidence type="ECO:0000313" key="1">
    <source>
        <dbReference type="EMBL" id="CAF2846179.1"/>
    </source>
</evidence>
<accession>A0A7R8CKE4</accession>
<reference evidence="1" key="1">
    <citation type="submission" date="2021-02" db="EMBL/GenBank/DDBJ databases">
        <authorList>
            <person name="Bekaert M."/>
        </authorList>
    </citation>
    <scope>NUCLEOTIDE SEQUENCE</scope>
    <source>
        <strain evidence="1">IoA-00</strain>
    </source>
</reference>
<organism evidence="1 2">
    <name type="scientific">Lepeophtheirus salmonis</name>
    <name type="common">Salmon louse</name>
    <name type="synonym">Caligus salmonis</name>
    <dbReference type="NCBI Taxonomy" id="72036"/>
    <lineage>
        <taxon>Eukaryota</taxon>
        <taxon>Metazoa</taxon>
        <taxon>Ecdysozoa</taxon>
        <taxon>Arthropoda</taxon>
        <taxon>Crustacea</taxon>
        <taxon>Multicrustacea</taxon>
        <taxon>Hexanauplia</taxon>
        <taxon>Copepoda</taxon>
        <taxon>Siphonostomatoida</taxon>
        <taxon>Caligidae</taxon>
        <taxon>Lepeophtheirus</taxon>
    </lineage>
</organism>
<protein>
    <submittedName>
        <fullName evidence="1">(salmon louse) hypothetical protein</fullName>
    </submittedName>
</protein>
<dbReference type="Proteomes" id="UP000675881">
    <property type="component" value="Chromosome 14"/>
</dbReference>
<sequence length="127" mass="14141">MSEDVKNIPPDSQVSTKVGILGSDRNNSGKATFYLQSKGNKTKSFSIDILALDKALQINSSRNFTMQTLQFRGQTSESELVEALKPFTEEVSAIVYVRSGGKKLSSARSLPLRVSITNWAPDFFYWK</sequence>
<keyword evidence="2" id="KW-1185">Reference proteome</keyword>
<name>A0A7R8CKE4_LEPSM</name>
<gene>
    <name evidence="1" type="ORF">LSAA_5007</name>
</gene>
<dbReference type="EMBL" id="HG994593">
    <property type="protein sequence ID" value="CAF2846179.1"/>
    <property type="molecule type" value="Genomic_DNA"/>
</dbReference>
<dbReference type="AlphaFoldDB" id="A0A7R8CKE4"/>
<evidence type="ECO:0000313" key="2">
    <source>
        <dbReference type="Proteomes" id="UP000675881"/>
    </source>
</evidence>
<proteinExistence type="predicted"/>